<dbReference type="AlphaFoldDB" id="A0A250X7Y1"/>
<keyword evidence="8" id="KW-1185">Reference proteome</keyword>
<dbReference type="EMBL" id="BEGY01000039">
    <property type="protein sequence ID" value="GAX79166.1"/>
    <property type="molecule type" value="Genomic_DNA"/>
</dbReference>
<evidence type="ECO:0000256" key="3">
    <source>
        <dbReference type="ARBA" id="ARBA00022729"/>
    </source>
</evidence>
<dbReference type="PANTHER" id="PTHR31279">
    <property type="entry name" value="PROTEIN EXORDIUM-LIKE 5"/>
    <property type="match status" value="1"/>
</dbReference>
<comment type="caution">
    <text evidence="7">The sequence shown here is derived from an EMBL/GenBank/DDBJ whole genome shotgun (WGS) entry which is preliminary data.</text>
</comment>
<dbReference type="Proteomes" id="UP000232323">
    <property type="component" value="Unassembled WGS sequence"/>
</dbReference>
<dbReference type="GO" id="GO:0005576">
    <property type="term" value="C:extracellular region"/>
    <property type="evidence" value="ECO:0007669"/>
    <property type="project" value="UniProtKB-SubCell"/>
</dbReference>
<protein>
    <submittedName>
        <fullName evidence="7">Uncharacterized protein</fullName>
    </submittedName>
</protein>
<feature type="signal peptide" evidence="6">
    <location>
        <begin position="1"/>
        <end position="20"/>
    </location>
</feature>
<evidence type="ECO:0000256" key="6">
    <source>
        <dbReference type="SAM" id="SignalP"/>
    </source>
</evidence>
<keyword evidence="2" id="KW-0964">Secreted</keyword>
<evidence type="ECO:0000256" key="2">
    <source>
        <dbReference type="ARBA" id="ARBA00022525"/>
    </source>
</evidence>
<organism evidence="7 8">
    <name type="scientific">Chlamydomonas eustigma</name>
    <dbReference type="NCBI Taxonomy" id="1157962"/>
    <lineage>
        <taxon>Eukaryota</taxon>
        <taxon>Viridiplantae</taxon>
        <taxon>Chlorophyta</taxon>
        <taxon>core chlorophytes</taxon>
        <taxon>Chlorophyceae</taxon>
        <taxon>CS clade</taxon>
        <taxon>Chlamydomonadales</taxon>
        <taxon>Chlamydomonadaceae</taxon>
        <taxon>Chlamydomonas</taxon>
    </lineage>
</organism>
<feature type="region of interest" description="Disordered" evidence="5">
    <location>
        <begin position="65"/>
        <end position="117"/>
    </location>
</feature>
<comment type="similarity">
    <text evidence="4">Belongs to the EXORDIUM family.</text>
</comment>
<dbReference type="PANTHER" id="PTHR31279:SF58">
    <property type="entry name" value="PROTEIN EXORDIUM-LIKE 2"/>
    <property type="match status" value="1"/>
</dbReference>
<evidence type="ECO:0000256" key="5">
    <source>
        <dbReference type="SAM" id="MobiDB-lite"/>
    </source>
</evidence>
<evidence type="ECO:0000256" key="4">
    <source>
        <dbReference type="ARBA" id="ARBA00023591"/>
    </source>
</evidence>
<keyword evidence="3 6" id="KW-0732">Signal</keyword>
<proteinExistence type="inferred from homology"/>
<reference evidence="7 8" key="1">
    <citation type="submission" date="2017-08" db="EMBL/GenBank/DDBJ databases">
        <title>Acidophilic green algal genome provides insights into adaptation to an acidic environment.</title>
        <authorList>
            <person name="Hirooka S."/>
            <person name="Hirose Y."/>
            <person name="Kanesaki Y."/>
            <person name="Higuchi S."/>
            <person name="Fujiwara T."/>
            <person name="Onuma R."/>
            <person name="Era A."/>
            <person name="Ohbayashi R."/>
            <person name="Uzuka A."/>
            <person name="Nozaki H."/>
            <person name="Yoshikawa H."/>
            <person name="Miyagishima S.Y."/>
        </authorList>
    </citation>
    <scope>NUCLEOTIDE SEQUENCE [LARGE SCALE GENOMIC DNA]</scope>
    <source>
        <strain evidence="7 8">NIES-2499</strain>
    </source>
</reference>
<evidence type="ECO:0000313" key="8">
    <source>
        <dbReference type="Proteomes" id="UP000232323"/>
    </source>
</evidence>
<sequence>MSHNSLYYAIFVLTLESVCSRSLSGLDARLATAAKGPGVVANVPSIQSTLPIDFATSVKSTLPSIDSLDDDTGDGSEKLVHPRRVHKPHHPEAKHINKTSAPDKPGHLATSSGTCGPSQGSTVPLTYHNGAVVTSQVNVYMIYVGFSQNSTAASWLNYLVGNLGTSSWWRVITQYYSSSGSASGAIALSGATYLTVSAGYTVDLSSASGVLSVVQYAINNKLVANNISNGIYVVVPAQATNVNLGQMCTQFCGWHTAASNNLKFALVPQPGSFSSCGGCSGFHYAMTSSGTKSPSGDYTVDAMASVLVHELEETVTDPLPLSGWNAGSGGSENGDVCAACYSTTQVGSYAPTLPTTLYSNAYRAYNQLIGSGVPYILQLAYNPSYPANNSKQQVGCVPGLGVNTSAPATSPLDNSKGSKGLRSA</sequence>
<gene>
    <name evidence="7" type="ORF">CEUSTIGMA_g6606.t1</name>
</gene>
<dbReference type="InterPro" id="IPR006766">
    <property type="entry name" value="EXORDIUM-like"/>
</dbReference>
<evidence type="ECO:0000313" key="7">
    <source>
        <dbReference type="EMBL" id="GAX79166.1"/>
    </source>
</evidence>
<dbReference type="Pfam" id="PF04674">
    <property type="entry name" value="Phi_1"/>
    <property type="match status" value="1"/>
</dbReference>
<accession>A0A250X7Y1</accession>
<dbReference type="OrthoDB" id="2016249at2759"/>
<name>A0A250X7Y1_9CHLO</name>
<feature type="chain" id="PRO_5012603287" evidence="6">
    <location>
        <begin position="21"/>
        <end position="424"/>
    </location>
</feature>
<comment type="subcellular location">
    <subcellularLocation>
        <location evidence="1">Secreted</location>
    </subcellularLocation>
</comment>
<evidence type="ECO:0000256" key="1">
    <source>
        <dbReference type="ARBA" id="ARBA00004613"/>
    </source>
</evidence>